<sequence length="222" mass="24311">MAKPDMMLHYSAILVSPSWIGVSIYSSELIWMTSSNTTCVLPIISATLMPSLLDAALSRCDDYVHFSVKNGGTICDEYASQSVGDLTERICGPYKDLFNKLAAVPPSQLQETFETAWNELTKPDRLSTRGYMLAGKEGKPTDAPDPYPESVVQWLEIFDSATGLYDHAFVETVLDAIALDWPSERIPSLASSVSSRSIKNTSRSSDGLGCVLTEAQIILSMR</sequence>
<organism evidence="1 2">
    <name type="scientific">Grifola frondosa</name>
    <name type="common">Maitake</name>
    <name type="synonym">Polyporus frondosus</name>
    <dbReference type="NCBI Taxonomy" id="5627"/>
    <lineage>
        <taxon>Eukaryota</taxon>
        <taxon>Fungi</taxon>
        <taxon>Dikarya</taxon>
        <taxon>Basidiomycota</taxon>
        <taxon>Agaricomycotina</taxon>
        <taxon>Agaricomycetes</taxon>
        <taxon>Polyporales</taxon>
        <taxon>Grifolaceae</taxon>
        <taxon>Grifola</taxon>
    </lineage>
</organism>
<proteinExistence type="predicted"/>
<comment type="caution">
    <text evidence="1">The sequence shown here is derived from an EMBL/GenBank/DDBJ whole genome shotgun (WGS) entry which is preliminary data.</text>
</comment>
<keyword evidence="2" id="KW-1185">Reference proteome</keyword>
<dbReference type="Proteomes" id="UP000092993">
    <property type="component" value="Unassembled WGS sequence"/>
</dbReference>
<evidence type="ECO:0000313" key="1">
    <source>
        <dbReference type="EMBL" id="OBZ76174.1"/>
    </source>
</evidence>
<name>A0A1C7MMG9_GRIFR</name>
<dbReference type="STRING" id="5627.A0A1C7MMG9"/>
<accession>A0A1C7MMG9</accession>
<gene>
    <name evidence="1" type="ORF">A0H81_03215</name>
</gene>
<reference evidence="1 2" key="1">
    <citation type="submission" date="2016-03" db="EMBL/GenBank/DDBJ databases">
        <title>Whole genome sequencing of Grifola frondosa 9006-11.</title>
        <authorList>
            <person name="Min B."/>
            <person name="Park H."/>
            <person name="Kim J.-G."/>
            <person name="Cho H."/>
            <person name="Oh Y.-L."/>
            <person name="Kong W.-S."/>
            <person name="Choi I.-G."/>
        </authorList>
    </citation>
    <scope>NUCLEOTIDE SEQUENCE [LARGE SCALE GENOMIC DNA]</scope>
    <source>
        <strain evidence="1 2">9006-11</strain>
    </source>
</reference>
<dbReference type="AlphaFoldDB" id="A0A1C7MMG9"/>
<evidence type="ECO:0000313" key="2">
    <source>
        <dbReference type="Proteomes" id="UP000092993"/>
    </source>
</evidence>
<protein>
    <submittedName>
        <fullName evidence="1">Uncharacterized protein</fullName>
    </submittedName>
</protein>
<dbReference type="EMBL" id="LUGG01000003">
    <property type="protein sequence ID" value="OBZ76174.1"/>
    <property type="molecule type" value="Genomic_DNA"/>
</dbReference>
<dbReference type="OrthoDB" id="7777654at2759"/>